<proteinExistence type="predicted"/>
<dbReference type="InterPro" id="IPR036875">
    <property type="entry name" value="Znf_CCHC_sf"/>
</dbReference>
<evidence type="ECO:0000313" key="5">
    <source>
        <dbReference type="Proteomes" id="UP001160148"/>
    </source>
</evidence>
<evidence type="ECO:0000259" key="3">
    <source>
        <dbReference type="PROSITE" id="PS50158"/>
    </source>
</evidence>
<evidence type="ECO:0000313" key="4">
    <source>
        <dbReference type="EMBL" id="CAI6371915.1"/>
    </source>
</evidence>
<dbReference type="AlphaFoldDB" id="A0AAV0XTN8"/>
<dbReference type="GO" id="GO:0003676">
    <property type="term" value="F:nucleic acid binding"/>
    <property type="evidence" value="ECO:0007669"/>
    <property type="project" value="InterPro"/>
</dbReference>
<keyword evidence="5" id="KW-1185">Reference proteome</keyword>
<keyword evidence="1" id="KW-0479">Metal-binding</keyword>
<protein>
    <recommendedName>
        <fullName evidence="3">CCHC-type domain-containing protein</fullName>
    </recommendedName>
</protein>
<dbReference type="PROSITE" id="PS50158">
    <property type="entry name" value="ZF_CCHC"/>
    <property type="match status" value="1"/>
</dbReference>
<dbReference type="SUPFAM" id="SSF57756">
    <property type="entry name" value="Retrovirus zinc finger-like domains"/>
    <property type="match status" value="1"/>
</dbReference>
<feature type="compositionally biased region" description="Basic and acidic residues" evidence="2">
    <location>
        <begin position="145"/>
        <end position="155"/>
    </location>
</feature>
<name>A0AAV0XTN8_9HEMI</name>
<reference evidence="4 5" key="1">
    <citation type="submission" date="2023-01" db="EMBL/GenBank/DDBJ databases">
        <authorList>
            <person name="Whitehead M."/>
        </authorList>
    </citation>
    <scope>NUCLEOTIDE SEQUENCE [LARGE SCALE GENOMIC DNA]</scope>
</reference>
<keyword evidence="1" id="KW-0863">Zinc-finger</keyword>
<sequence>MIPWALSQNTALEISVEEVTRIKPLFMLGPREGHTVHWVIEVAPETLQKIEGKFAYLGMTKCKMKIYDSVTQCYNCQRFGHTARTCIDGQPRCRMCSERHDSRTCKSLTVKCPNCHSNKHDAASMKCPARTAATRKLTRQTDFGINDKSKNEKSKSSTTQSE</sequence>
<feature type="domain" description="CCHC-type" evidence="3">
    <location>
        <begin position="73"/>
        <end position="86"/>
    </location>
</feature>
<accession>A0AAV0XTN8</accession>
<comment type="caution">
    <text evidence="4">The sequence shown here is derived from an EMBL/GenBank/DDBJ whole genome shotgun (WGS) entry which is preliminary data.</text>
</comment>
<dbReference type="Proteomes" id="UP001160148">
    <property type="component" value="Unassembled WGS sequence"/>
</dbReference>
<evidence type="ECO:0000256" key="2">
    <source>
        <dbReference type="SAM" id="MobiDB-lite"/>
    </source>
</evidence>
<gene>
    <name evidence="4" type="ORF">MEUPH1_LOCUS25858</name>
</gene>
<dbReference type="InterPro" id="IPR001878">
    <property type="entry name" value="Znf_CCHC"/>
</dbReference>
<evidence type="ECO:0000256" key="1">
    <source>
        <dbReference type="PROSITE-ProRule" id="PRU00047"/>
    </source>
</evidence>
<dbReference type="EMBL" id="CARXXK010001017">
    <property type="protein sequence ID" value="CAI6371915.1"/>
    <property type="molecule type" value="Genomic_DNA"/>
</dbReference>
<organism evidence="4 5">
    <name type="scientific">Macrosiphum euphorbiae</name>
    <name type="common">potato aphid</name>
    <dbReference type="NCBI Taxonomy" id="13131"/>
    <lineage>
        <taxon>Eukaryota</taxon>
        <taxon>Metazoa</taxon>
        <taxon>Ecdysozoa</taxon>
        <taxon>Arthropoda</taxon>
        <taxon>Hexapoda</taxon>
        <taxon>Insecta</taxon>
        <taxon>Pterygota</taxon>
        <taxon>Neoptera</taxon>
        <taxon>Paraneoptera</taxon>
        <taxon>Hemiptera</taxon>
        <taxon>Sternorrhyncha</taxon>
        <taxon>Aphidomorpha</taxon>
        <taxon>Aphidoidea</taxon>
        <taxon>Aphididae</taxon>
        <taxon>Macrosiphini</taxon>
        <taxon>Macrosiphum</taxon>
    </lineage>
</organism>
<dbReference type="GO" id="GO:0008270">
    <property type="term" value="F:zinc ion binding"/>
    <property type="evidence" value="ECO:0007669"/>
    <property type="project" value="UniProtKB-KW"/>
</dbReference>
<keyword evidence="1" id="KW-0862">Zinc</keyword>
<feature type="region of interest" description="Disordered" evidence="2">
    <location>
        <begin position="138"/>
        <end position="162"/>
    </location>
</feature>